<dbReference type="InterPro" id="IPR011010">
    <property type="entry name" value="DNA_brk_join_enz"/>
</dbReference>
<dbReference type="HOGENOM" id="CLU_692341_0_0_4"/>
<keyword evidence="3" id="KW-0238">DNA-binding</keyword>
<dbReference type="InterPro" id="IPR046668">
    <property type="entry name" value="DUF6538"/>
</dbReference>
<proteinExistence type="inferred from homology"/>
<protein>
    <submittedName>
        <fullName evidence="6">Site-specific recombinase XerD</fullName>
    </submittedName>
</protein>
<dbReference type="AlphaFoldDB" id="A0A0E3ZLQ3"/>
<dbReference type="PANTHER" id="PTHR30349:SF41">
    <property type="entry name" value="INTEGRASE_RECOMBINASE PROTEIN MJ0367-RELATED"/>
    <property type="match status" value="1"/>
</dbReference>
<dbReference type="PANTHER" id="PTHR30349">
    <property type="entry name" value="PHAGE INTEGRASE-RELATED"/>
    <property type="match status" value="1"/>
</dbReference>
<dbReference type="Proteomes" id="UP000061135">
    <property type="component" value="Chromosome"/>
</dbReference>
<evidence type="ECO:0000256" key="2">
    <source>
        <dbReference type="ARBA" id="ARBA00022908"/>
    </source>
</evidence>
<feature type="domain" description="Tyr recombinase" evidence="5">
    <location>
        <begin position="227"/>
        <end position="382"/>
    </location>
</feature>
<dbReference type="PATRIC" id="fig|576611.7.peg.969"/>
<gene>
    <name evidence="6" type="ORF">CL55_00009530</name>
</gene>
<dbReference type="STRING" id="1835254.CL55_00009530"/>
<evidence type="ECO:0000256" key="4">
    <source>
        <dbReference type="ARBA" id="ARBA00023172"/>
    </source>
</evidence>
<dbReference type="RefSeq" id="WP_335337482.1">
    <property type="nucleotide sequence ID" value="NZ_CP007501.1"/>
</dbReference>
<dbReference type="Gene3D" id="1.10.150.130">
    <property type="match status" value="1"/>
</dbReference>
<dbReference type="GO" id="GO:0006310">
    <property type="term" value="P:DNA recombination"/>
    <property type="evidence" value="ECO:0007669"/>
    <property type="project" value="UniProtKB-KW"/>
</dbReference>
<dbReference type="Pfam" id="PF20172">
    <property type="entry name" value="DUF6538"/>
    <property type="match status" value="1"/>
</dbReference>
<sequence>MKPNYLFQPRPDGTFYARVRVPTKLAPYVRKEMIVRSLKTKDLQVAKRRLHEVVNEIFKEFEKFNSRDYVASLILDIKHHTKDDETDERAWEIAKNLSEKLDKITSQRLLGELDGRVSLHTLAEQQIKRWIAEKKYPKKSDQKNAEGRLKEAVREFSLHSGLVFIDTVKTKHLASWVDHMTTDGKLSAKTANNKLSQISLLFKSGIRSGIVDRNYAEGAGARGKSGSGAIAHTDEELKALFNHPDLFPDTRDCVTVALLLGLRISEVFKIEPKDAGSVFVRGTKNGASSAYLPVIPEVNTLLKRIPFENKGLFRRVQRNFNGLASDLKYGSTHALRKRYAQELEAIGCEPLNIMRLMRHTTGKITFDTYSKAEMDTLRPWNAKAAKKFLKVINGNKKI</sequence>
<comment type="similarity">
    <text evidence="1">Belongs to the 'phage' integrase family.</text>
</comment>
<dbReference type="InterPro" id="IPR013762">
    <property type="entry name" value="Integrase-like_cat_sf"/>
</dbReference>
<dbReference type="InterPro" id="IPR010998">
    <property type="entry name" value="Integrase_recombinase_N"/>
</dbReference>
<organism evidence="6 7">
    <name type="scientific">Polynucleobacter duraquae</name>
    <dbReference type="NCBI Taxonomy" id="1835254"/>
    <lineage>
        <taxon>Bacteria</taxon>
        <taxon>Pseudomonadati</taxon>
        <taxon>Pseudomonadota</taxon>
        <taxon>Betaproteobacteria</taxon>
        <taxon>Burkholderiales</taxon>
        <taxon>Burkholderiaceae</taxon>
        <taxon>Polynucleobacter</taxon>
    </lineage>
</organism>
<evidence type="ECO:0000256" key="3">
    <source>
        <dbReference type="ARBA" id="ARBA00023125"/>
    </source>
</evidence>
<evidence type="ECO:0000256" key="1">
    <source>
        <dbReference type="ARBA" id="ARBA00008857"/>
    </source>
</evidence>
<reference evidence="6 7" key="1">
    <citation type="submission" date="2014-03" db="EMBL/GenBank/DDBJ databases">
        <title>Genome of Polynucleobacter strain MWH-MoK4.</title>
        <authorList>
            <person name="Hahn M.W."/>
        </authorList>
    </citation>
    <scope>NUCLEOTIDE SEQUENCE [LARGE SCALE GENOMIC DNA]</scope>
    <source>
        <strain evidence="6 7">MWH-MoK4</strain>
    </source>
</reference>
<dbReference type="PROSITE" id="PS51898">
    <property type="entry name" value="TYR_RECOMBINASE"/>
    <property type="match status" value="1"/>
</dbReference>
<dbReference type="EMBL" id="CP007501">
    <property type="protein sequence ID" value="AKD25286.1"/>
    <property type="molecule type" value="Genomic_DNA"/>
</dbReference>
<dbReference type="GO" id="GO:0015074">
    <property type="term" value="P:DNA integration"/>
    <property type="evidence" value="ECO:0007669"/>
    <property type="project" value="UniProtKB-KW"/>
</dbReference>
<keyword evidence="7" id="KW-1185">Reference proteome</keyword>
<evidence type="ECO:0000259" key="5">
    <source>
        <dbReference type="PROSITE" id="PS51898"/>
    </source>
</evidence>
<dbReference type="Gene3D" id="1.10.443.10">
    <property type="entry name" value="Intergrase catalytic core"/>
    <property type="match status" value="1"/>
</dbReference>
<dbReference type="SUPFAM" id="SSF56349">
    <property type="entry name" value="DNA breaking-rejoining enzymes"/>
    <property type="match status" value="1"/>
</dbReference>
<evidence type="ECO:0000313" key="6">
    <source>
        <dbReference type="EMBL" id="AKD25286.1"/>
    </source>
</evidence>
<dbReference type="InterPro" id="IPR050090">
    <property type="entry name" value="Tyrosine_recombinase_XerCD"/>
</dbReference>
<name>A0A0E3ZLQ3_9BURK</name>
<accession>A0A0E3ZLQ3</accession>
<keyword evidence="4" id="KW-0233">DNA recombination</keyword>
<dbReference type="GO" id="GO:0003677">
    <property type="term" value="F:DNA binding"/>
    <property type="evidence" value="ECO:0007669"/>
    <property type="project" value="UniProtKB-KW"/>
</dbReference>
<evidence type="ECO:0000313" key="7">
    <source>
        <dbReference type="Proteomes" id="UP000061135"/>
    </source>
</evidence>
<keyword evidence="2" id="KW-0229">DNA integration</keyword>
<dbReference type="InterPro" id="IPR002104">
    <property type="entry name" value="Integrase_catalytic"/>
</dbReference>
<dbReference type="KEGG" id="pdq:CL55_00009530"/>